<dbReference type="Proteomes" id="UP001447857">
    <property type="component" value="Chromosome"/>
</dbReference>
<sequence length="146" mass="17164">MFRIFLIIILIANTAFSQKLKETPQSKYYNFCRSDLSKIERIPQFPFFPTEELCSIKKCFRSISYKEINEVIYNRLIEIAQKNYSDGILLYLLEGDGSAEEADKKNKKTNNNKFIYVSIDDFINSEEISKGKDLYNNETKKLMNKI</sequence>
<reference evidence="1 2" key="1">
    <citation type="submission" date="2024-02" db="EMBL/GenBank/DDBJ databases">
        <title>complete genome of Flavobacterium ginsenosidimutans Str. YTB16.</title>
        <authorList>
            <person name="Wang Q."/>
        </authorList>
    </citation>
    <scope>NUCLEOTIDE SEQUENCE [LARGE SCALE GENOMIC DNA]</scope>
    <source>
        <strain evidence="1 2">YTB16</strain>
    </source>
</reference>
<keyword evidence="2" id="KW-1185">Reference proteome</keyword>
<organism evidence="1 2">
    <name type="scientific">Flavobacterium ginsenosidimutans</name>
    <dbReference type="NCBI Taxonomy" id="687844"/>
    <lineage>
        <taxon>Bacteria</taxon>
        <taxon>Pseudomonadati</taxon>
        <taxon>Bacteroidota</taxon>
        <taxon>Flavobacteriia</taxon>
        <taxon>Flavobacteriales</taxon>
        <taxon>Flavobacteriaceae</taxon>
        <taxon>Flavobacterium</taxon>
    </lineage>
</organism>
<name>A0ABZ2QD49_9FLAO</name>
<evidence type="ECO:0000313" key="2">
    <source>
        <dbReference type="Proteomes" id="UP001447857"/>
    </source>
</evidence>
<dbReference type="EMBL" id="CP147988">
    <property type="protein sequence ID" value="WXK50153.1"/>
    <property type="molecule type" value="Genomic_DNA"/>
</dbReference>
<dbReference type="RefSeq" id="WP_111285798.1">
    <property type="nucleotide sequence ID" value="NZ_CP147988.1"/>
</dbReference>
<protein>
    <submittedName>
        <fullName evidence="1">Uncharacterized protein</fullName>
    </submittedName>
</protein>
<evidence type="ECO:0000313" key="1">
    <source>
        <dbReference type="EMBL" id="WXK50153.1"/>
    </source>
</evidence>
<gene>
    <name evidence="1" type="ORF">V6624_00680</name>
</gene>
<accession>A0ABZ2QD49</accession>
<proteinExistence type="predicted"/>